<feature type="transmembrane region" description="Helical" evidence="7">
    <location>
        <begin position="380"/>
        <end position="403"/>
    </location>
</feature>
<feature type="transmembrane region" description="Helical" evidence="7">
    <location>
        <begin position="187"/>
        <end position="210"/>
    </location>
</feature>
<feature type="chain" id="PRO_5043348734" description="Ileal sodium/bile acid cotransporter" evidence="8">
    <location>
        <begin position="19"/>
        <end position="444"/>
    </location>
</feature>
<dbReference type="Pfam" id="PF01758">
    <property type="entry name" value="SBF"/>
    <property type="match status" value="1"/>
</dbReference>
<dbReference type="InterPro" id="IPR004710">
    <property type="entry name" value="Bilac:Na_transpt"/>
</dbReference>
<feature type="transmembrane region" description="Helical" evidence="7">
    <location>
        <begin position="123"/>
        <end position="147"/>
    </location>
</feature>
<dbReference type="Proteomes" id="UP001497644">
    <property type="component" value="Chromosome 5"/>
</dbReference>
<evidence type="ECO:0000256" key="1">
    <source>
        <dbReference type="ARBA" id="ARBA00004141"/>
    </source>
</evidence>
<evidence type="ECO:0000313" key="9">
    <source>
        <dbReference type="EMBL" id="CAL1685023.1"/>
    </source>
</evidence>
<keyword evidence="8" id="KW-0732">Signal</keyword>
<evidence type="ECO:0000256" key="7">
    <source>
        <dbReference type="SAM" id="Phobius"/>
    </source>
</evidence>
<dbReference type="InterPro" id="IPR002657">
    <property type="entry name" value="BilAc:Na_symport/Acr3"/>
</dbReference>
<gene>
    <name evidence="9" type="ORF">LPLAT_LOCUS10514</name>
</gene>
<reference evidence="9" key="1">
    <citation type="submission" date="2024-04" db="EMBL/GenBank/DDBJ databases">
        <authorList>
            <consortium name="Molecular Ecology Group"/>
        </authorList>
    </citation>
    <scope>NUCLEOTIDE SEQUENCE</scope>
</reference>
<comment type="subcellular location">
    <subcellularLocation>
        <location evidence="1">Membrane</location>
        <topology evidence="1">Multi-pass membrane protein</topology>
    </subcellularLocation>
</comment>
<feature type="transmembrane region" description="Helical" evidence="7">
    <location>
        <begin position="222"/>
        <end position="244"/>
    </location>
</feature>
<feature type="signal peptide" evidence="8">
    <location>
        <begin position="1"/>
        <end position="18"/>
    </location>
</feature>
<keyword evidence="4" id="KW-0813">Transport</keyword>
<protein>
    <recommendedName>
        <fullName evidence="11">Ileal sodium/bile acid cotransporter</fullName>
    </recommendedName>
</protein>
<dbReference type="AlphaFoldDB" id="A0AAV2NZF8"/>
<keyword evidence="5 7" id="KW-1133">Transmembrane helix</keyword>
<feature type="transmembrane region" description="Helical" evidence="7">
    <location>
        <begin position="349"/>
        <end position="368"/>
    </location>
</feature>
<keyword evidence="10" id="KW-1185">Reference proteome</keyword>
<feature type="transmembrane region" description="Helical" evidence="7">
    <location>
        <begin position="316"/>
        <end position="337"/>
    </location>
</feature>
<dbReference type="Gene3D" id="1.20.1530.20">
    <property type="match status" value="1"/>
</dbReference>
<evidence type="ECO:0000313" key="10">
    <source>
        <dbReference type="Proteomes" id="UP001497644"/>
    </source>
</evidence>
<evidence type="ECO:0000256" key="8">
    <source>
        <dbReference type="SAM" id="SignalP"/>
    </source>
</evidence>
<dbReference type="PANTHER" id="PTHR10361">
    <property type="entry name" value="SODIUM-BILE ACID COTRANSPORTER"/>
    <property type="match status" value="1"/>
</dbReference>
<comment type="similarity">
    <text evidence="2">Belongs to the bile acid:sodium symporter (BASS) (TC 2.A.28) family.</text>
</comment>
<evidence type="ECO:0000256" key="5">
    <source>
        <dbReference type="ARBA" id="ARBA00022989"/>
    </source>
</evidence>
<keyword evidence="3 7" id="KW-0812">Transmembrane</keyword>
<feature type="transmembrane region" description="Helical" evidence="7">
    <location>
        <begin position="159"/>
        <end position="181"/>
    </location>
</feature>
<evidence type="ECO:0000256" key="6">
    <source>
        <dbReference type="ARBA" id="ARBA00023136"/>
    </source>
</evidence>
<evidence type="ECO:0008006" key="11">
    <source>
        <dbReference type="Google" id="ProtNLM"/>
    </source>
</evidence>
<dbReference type="GO" id="GO:0015293">
    <property type="term" value="F:symporter activity"/>
    <property type="evidence" value="ECO:0007669"/>
    <property type="project" value="UniProtKB-KW"/>
</dbReference>
<feature type="transmembrane region" description="Helical" evidence="7">
    <location>
        <begin position="293"/>
        <end position="310"/>
    </location>
</feature>
<evidence type="ECO:0000256" key="3">
    <source>
        <dbReference type="ARBA" id="ARBA00022692"/>
    </source>
</evidence>
<dbReference type="PANTHER" id="PTHR10361:SF28">
    <property type="entry name" value="P3 PROTEIN-RELATED"/>
    <property type="match status" value="1"/>
</dbReference>
<organism evidence="9 10">
    <name type="scientific">Lasius platythorax</name>
    <dbReference type="NCBI Taxonomy" id="488582"/>
    <lineage>
        <taxon>Eukaryota</taxon>
        <taxon>Metazoa</taxon>
        <taxon>Ecdysozoa</taxon>
        <taxon>Arthropoda</taxon>
        <taxon>Hexapoda</taxon>
        <taxon>Insecta</taxon>
        <taxon>Pterygota</taxon>
        <taxon>Neoptera</taxon>
        <taxon>Endopterygota</taxon>
        <taxon>Hymenoptera</taxon>
        <taxon>Apocrita</taxon>
        <taxon>Aculeata</taxon>
        <taxon>Formicoidea</taxon>
        <taxon>Formicidae</taxon>
        <taxon>Formicinae</taxon>
        <taxon>Lasius</taxon>
        <taxon>Lasius</taxon>
    </lineage>
</organism>
<feature type="transmembrane region" description="Helical" evidence="7">
    <location>
        <begin position="256"/>
        <end position="273"/>
    </location>
</feature>
<keyword evidence="6 7" id="KW-0472">Membrane</keyword>
<sequence length="444" mass="49394">MTGATYIIGFLLLRGVAAWTVDIVHDITVHMNHVISVPFSIPKYDSSSELSKIVITTEDNDIAIPSFQLEQNETSFNGILNVTGVFLGRTKLIFTLEENRGGESSQEVSRIIVVREERTIDTVFTASVAILVSILYINFGCAMDWNVCRDTLKRPVGPAIGFCCQFLIMPLLSFLIGYLLFSDRPELHIGMFFTGISPSGGASNIWTVLLDGNLNLSITMTTICTIAAFGMMPFWIFTLGRYIFAQGDLIVPYRQIGIFVIGLVIPLVIGFVIQRKLPRVSKILVRIMKPFSIILIIFIIIFAITTNLYLFKLFSWKIIIAGMGLPWLGFTFGLIVAKICRQSQADIRAIAIETGIQNTGVAIFLLRFTLKPPADDLTTVIPVCTAIMTPIPLTVLYIIKLIYQYRMQKAGSKVKLETVPSLEKLQQTTEISTITQPNESNLSN</sequence>
<name>A0AAV2NZF8_9HYME</name>
<dbReference type="EMBL" id="OZ034828">
    <property type="protein sequence ID" value="CAL1685023.1"/>
    <property type="molecule type" value="Genomic_DNA"/>
</dbReference>
<dbReference type="GO" id="GO:0016020">
    <property type="term" value="C:membrane"/>
    <property type="evidence" value="ECO:0007669"/>
    <property type="project" value="UniProtKB-SubCell"/>
</dbReference>
<accession>A0AAV2NZF8</accession>
<evidence type="ECO:0000256" key="2">
    <source>
        <dbReference type="ARBA" id="ARBA00006528"/>
    </source>
</evidence>
<proteinExistence type="inferred from homology"/>
<evidence type="ECO:0000256" key="4">
    <source>
        <dbReference type="ARBA" id="ARBA00022847"/>
    </source>
</evidence>
<dbReference type="InterPro" id="IPR038770">
    <property type="entry name" value="Na+/solute_symporter_sf"/>
</dbReference>
<keyword evidence="4" id="KW-0769">Symport</keyword>